<keyword evidence="1" id="KW-0472">Membrane</keyword>
<gene>
    <name evidence="2" type="ORF">B0H65DRAFT_240281</name>
</gene>
<proteinExistence type="predicted"/>
<reference evidence="2" key="1">
    <citation type="journal article" date="2023" name="Mol. Phylogenet. Evol.">
        <title>Genome-scale phylogeny and comparative genomics of the fungal order Sordariales.</title>
        <authorList>
            <person name="Hensen N."/>
            <person name="Bonometti L."/>
            <person name="Westerberg I."/>
            <person name="Brannstrom I.O."/>
            <person name="Guillou S."/>
            <person name="Cros-Aarteil S."/>
            <person name="Calhoun S."/>
            <person name="Haridas S."/>
            <person name="Kuo A."/>
            <person name="Mondo S."/>
            <person name="Pangilinan J."/>
            <person name="Riley R."/>
            <person name="LaButti K."/>
            <person name="Andreopoulos B."/>
            <person name="Lipzen A."/>
            <person name="Chen C."/>
            <person name="Yan M."/>
            <person name="Daum C."/>
            <person name="Ng V."/>
            <person name="Clum A."/>
            <person name="Steindorff A."/>
            <person name="Ohm R.A."/>
            <person name="Martin F."/>
            <person name="Silar P."/>
            <person name="Natvig D.O."/>
            <person name="Lalanne C."/>
            <person name="Gautier V."/>
            <person name="Ament-Velasquez S.L."/>
            <person name="Kruys A."/>
            <person name="Hutchinson M.I."/>
            <person name="Powell A.J."/>
            <person name="Barry K."/>
            <person name="Miller A.N."/>
            <person name="Grigoriev I.V."/>
            <person name="Debuchy R."/>
            <person name="Gladieux P."/>
            <person name="Hiltunen Thoren M."/>
            <person name="Johannesson H."/>
        </authorList>
    </citation>
    <scope>NUCLEOTIDE SEQUENCE</scope>
    <source>
        <strain evidence="2">CBS 560.94</strain>
    </source>
</reference>
<accession>A0AAE0JE49</accession>
<keyword evidence="3" id="KW-1185">Reference proteome</keyword>
<feature type="transmembrane region" description="Helical" evidence="1">
    <location>
        <begin position="6"/>
        <end position="24"/>
    </location>
</feature>
<evidence type="ECO:0000256" key="1">
    <source>
        <dbReference type="SAM" id="Phobius"/>
    </source>
</evidence>
<dbReference type="GeneID" id="87859465"/>
<dbReference type="AlphaFoldDB" id="A0AAE0JE49"/>
<reference evidence="2" key="2">
    <citation type="submission" date="2023-06" db="EMBL/GenBank/DDBJ databases">
        <authorList>
            <consortium name="Lawrence Berkeley National Laboratory"/>
            <person name="Haridas S."/>
            <person name="Hensen N."/>
            <person name="Bonometti L."/>
            <person name="Westerberg I."/>
            <person name="Brannstrom I.O."/>
            <person name="Guillou S."/>
            <person name="Cros-Aarteil S."/>
            <person name="Calhoun S."/>
            <person name="Kuo A."/>
            <person name="Mondo S."/>
            <person name="Pangilinan J."/>
            <person name="Riley R."/>
            <person name="Labutti K."/>
            <person name="Andreopoulos B."/>
            <person name="Lipzen A."/>
            <person name="Chen C."/>
            <person name="Yanf M."/>
            <person name="Daum C."/>
            <person name="Ng V."/>
            <person name="Clum A."/>
            <person name="Steindorff A."/>
            <person name="Ohm R."/>
            <person name="Martin F."/>
            <person name="Silar P."/>
            <person name="Natvig D."/>
            <person name="Lalanne C."/>
            <person name="Gautier V."/>
            <person name="Ament-Velasquez S.L."/>
            <person name="Kruys A."/>
            <person name="Hutchinson M.I."/>
            <person name="Powell A.J."/>
            <person name="Barry K."/>
            <person name="Miller A.N."/>
            <person name="Grigoriev I.V."/>
            <person name="Debuchy R."/>
            <person name="Gladieux P."/>
            <person name="Thoren M.H."/>
            <person name="Johannesson H."/>
        </authorList>
    </citation>
    <scope>NUCLEOTIDE SEQUENCE</scope>
    <source>
        <strain evidence="2">CBS 560.94</strain>
    </source>
</reference>
<keyword evidence="1" id="KW-0812">Transmembrane</keyword>
<dbReference type="Proteomes" id="UP001278500">
    <property type="component" value="Unassembled WGS sequence"/>
</dbReference>
<organism evidence="2 3">
    <name type="scientific">Neurospora tetraspora</name>
    <dbReference type="NCBI Taxonomy" id="94610"/>
    <lineage>
        <taxon>Eukaryota</taxon>
        <taxon>Fungi</taxon>
        <taxon>Dikarya</taxon>
        <taxon>Ascomycota</taxon>
        <taxon>Pezizomycotina</taxon>
        <taxon>Sordariomycetes</taxon>
        <taxon>Sordariomycetidae</taxon>
        <taxon>Sordariales</taxon>
        <taxon>Sordariaceae</taxon>
        <taxon>Neurospora</taxon>
    </lineage>
</organism>
<name>A0AAE0JE49_9PEZI</name>
<evidence type="ECO:0000313" key="2">
    <source>
        <dbReference type="EMBL" id="KAK3343098.1"/>
    </source>
</evidence>
<dbReference type="RefSeq" id="XP_062680891.1">
    <property type="nucleotide sequence ID" value="XM_062822311.1"/>
</dbReference>
<evidence type="ECO:0000313" key="3">
    <source>
        <dbReference type="Proteomes" id="UP001278500"/>
    </source>
</evidence>
<sequence>MRPVSQAMYIYGYCVFVHLFRFSFAAATSLARRQQHTLLPSSCRFSLAVSLYMVSKNDVLCKSCGMCKGQSEWQAKQYPV</sequence>
<dbReference type="EMBL" id="JAUEPP010000005">
    <property type="protein sequence ID" value="KAK3343098.1"/>
    <property type="molecule type" value="Genomic_DNA"/>
</dbReference>
<protein>
    <submittedName>
        <fullName evidence="2">Uncharacterized protein</fullName>
    </submittedName>
</protein>
<comment type="caution">
    <text evidence="2">The sequence shown here is derived from an EMBL/GenBank/DDBJ whole genome shotgun (WGS) entry which is preliminary data.</text>
</comment>
<keyword evidence="1" id="KW-1133">Transmembrane helix</keyword>